<sequence>MGEEVAYDHISNNNSELMMKLQNDHVHGNKKQQQVYGDMFMEKKNKCGYFQMPLHYPRYKKSDYESMDEWKLDCLFIQYGLPVHGDLEYKRNYAISTFLWPTQY</sequence>
<evidence type="ECO:0000313" key="2">
    <source>
        <dbReference type="EMBL" id="RZC84917.1"/>
    </source>
</evidence>
<dbReference type="PANTHER" id="PTHR33513:SF4">
    <property type="entry name" value="GB|AAF04428.1"/>
    <property type="match status" value="1"/>
</dbReference>
<gene>
    <name evidence="2" type="ORF">C5167_047700</name>
</gene>
<protein>
    <recommendedName>
        <fullName evidence="1">DUF7722 domain-containing protein</fullName>
    </recommendedName>
</protein>
<organism evidence="2 3">
    <name type="scientific">Papaver somniferum</name>
    <name type="common">Opium poppy</name>
    <dbReference type="NCBI Taxonomy" id="3469"/>
    <lineage>
        <taxon>Eukaryota</taxon>
        <taxon>Viridiplantae</taxon>
        <taxon>Streptophyta</taxon>
        <taxon>Embryophyta</taxon>
        <taxon>Tracheophyta</taxon>
        <taxon>Spermatophyta</taxon>
        <taxon>Magnoliopsida</taxon>
        <taxon>Ranunculales</taxon>
        <taxon>Papaveraceae</taxon>
        <taxon>Papaveroideae</taxon>
        <taxon>Papaver</taxon>
    </lineage>
</organism>
<dbReference type="EMBL" id="CM010725">
    <property type="protein sequence ID" value="RZC84917.1"/>
    <property type="molecule type" value="Genomic_DNA"/>
</dbReference>
<dbReference type="Pfam" id="PF24847">
    <property type="entry name" value="DUF7722"/>
    <property type="match status" value="1"/>
</dbReference>
<feature type="domain" description="DUF7722" evidence="1">
    <location>
        <begin position="56"/>
        <end position="101"/>
    </location>
</feature>
<dbReference type="Proteomes" id="UP000316621">
    <property type="component" value="Chromosome 11"/>
</dbReference>
<dbReference type="AlphaFoldDB" id="A0A4Y7LIZ3"/>
<dbReference type="OMA" id="YESMDEW"/>
<dbReference type="InterPro" id="IPR056139">
    <property type="entry name" value="DUF7722"/>
</dbReference>
<accession>A0A4Y7LIZ3</accession>
<keyword evidence="3" id="KW-1185">Reference proteome</keyword>
<evidence type="ECO:0000259" key="1">
    <source>
        <dbReference type="Pfam" id="PF24847"/>
    </source>
</evidence>
<dbReference type="Gramene" id="RZC84917">
    <property type="protein sequence ID" value="RZC84917"/>
    <property type="gene ID" value="C5167_047700"/>
</dbReference>
<dbReference type="PANTHER" id="PTHR33513">
    <property type="entry name" value="OS06G0523300 PROTEIN"/>
    <property type="match status" value="1"/>
</dbReference>
<evidence type="ECO:0000313" key="3">
    <source>
        <dbReference type="Proteomes" id="UP000316621"/>
    </source>
</evidence>
<name>A0A4Y7LIZ3_PAPSO</name>
<reference evidence="2 3" key="1">
    <citation type="journal article" date="2018" name="Science">
        <title>The opium poppy genome and morphinan production.</title>
        <authorList>
            <person name="Guo L."/>
            <person name="Winzer T."/>
            <person name="Yang X."/>
            <person name="Li Y."/>
            <person name="Ning Z."/>
            <person name="He Z."/>
            <person name="Teodor R."/>
            <person name="Lu Y."/>
            <person name="Bowser T.A."/>
            <person name="Graham I.A."/>
            <person name="Ye K."/>
        </authorList>
    </citation>
    <scope>NUCLEOTIDE SEQUENCE [LARGE SCALE GENOMIC DNA]</scope>
    <source>
        <strain evidence="3">cv. HN1</strain>
        <tissue evidence="2">Leaves</tissue>
    </source>
</reference>
<proteinExistence type="predicted"/>